<feature type="compositionally biased region" description="Low complexity" evidence="1">
    <location>
        <begin position="30"/>
        <end position="51"/>
    </location>
</feature>
<sequence length="172" mass="17620">MIRSTRRSRFAVAGALAATLLALVTACAAPGAAPGSAPDPSSAKGGAASSSKGGGDAEKEFQDWQLKFAECMRGEGIDMPDPSKDGASVTLEIPADSTAFDAASNTCQKKLGTPPSIDGKSEQEVLDEQLKTAQCLRDAGIDVEDPKPGQAMGLPMDVPEDVIKKCLTPAGN</sequence>
<proteinExistence type="predicted"/>
<dbReference type="EMBL" id="JAVDUM010000011">
    <property type="protein sequence ID" value="MDR6868020.1"/>
    <property type="molecule type" value="Genomic_DNA"/>
</dbReference>
<dbReference type="PROSITE" id="PS51257">
    <property type="entry name" value="PROKAR_LIPOPROTEIN"/>
    <property type="match status" value="1"/>
</dbReference>
<comment type="caution">
    <text evidence="3">The sequence shown here is derived from an EMBL/GenBank/DDBJ whole genome shotgun (WGS) entry which is preliminary data.</text>
</comment>
<feature type="signal peptide" evidence="2">
    <location>
        <begin position="1"/>
        <end position="28"/>
    </location>
</feature>
<reference evidence="3 4" key="1">
    <citation type="submission" date="2023-07" db="EMBL/GenBank/DDBJ databases">
        <title>Sorghum-associated microbial communities from plants grown in Nebraska, USA.</title>
        <authorList>
            <person name="Schachtman D."/>
        </authorList>
    </citation>
    <scope>NUCLEOTIDE SEQUENCE [LARGE SCALE GENOMIC DNA]</scope>
    <source>
        <strain evidence="3 4">2980</strain>
    </source>
</reference>
<evidence type="ECO:0000256" key="2">
    <source>
        <dbReference type="SAM" id="SignalP"/>
    </source>
</evidence>
<feature type="chain" id="PRO_5045174261" description="Secreted protein" evidence="2">
    <location>
        <begin position="29"/>
        <end position="172"/>
    </location>
</feature>
<keyword evidence="2" id="KW-0732">Signal</keyword>
<dbReference type="Proteomes" id="UP001259347">
    <property type="component" value="Unassembled WGS sequence"/>
</dbReference>
<organism evidence="3 4">
    <name type="scientific">Microbacterium resistens</name>
    <dbReference type="NCBI Taxonomy" id="156977"/>
    <lineage>
        <taxon>Bacteria</taxon>
        <taxon>Bacillati</taxon>
        <taxon>Actinomycetota</taxon>
        <taxon>Actinomycetes</taxon>
        <taxon>Micrococcales</taxon>
        <taxon>Microbacteriaceae</taxon>
        <taxon>Microbacterium</taxon>
    </lineage>
</organism>
<evidence type="ECO:0000256" key="1">
    <source>
        <dbReference type="SAM" id="MobiDB-lite"/>
    </source>
</evidence>
<protein>
    <recommendedName>
        <fullName evidence="5">Secreted protein</fullName>
    </recommendedName>
</protein>
<evidence type="ECO:0000313" key="3">
    <source>
        <dbReference type="EMBL" id="MDR6868020.1"/>
    </source>
</evidence>
<dbReference type="RefSeq" id="WP_310021417.1">
    <property type="nucleotide sequence ID" value="NZ_JAVDUM010000011.1"/>
</dbReference>
<gene>
    <name evidence="3" type="ORF">J2Y69_002628</name>
</gene>
<name>A0ABU1SEL7_9MICO</name>
<accession>A0ABU1SEL7</accession>
<keyword evidence="4" id="KW-1185">Reference proteome</keyword>
<evidence type="ECO:0008006" key="5">
    <source>
        <dbReference type="Google" id="ProtNLM"/>
    </source>
</evidence>
<evidence type="ECO:0000313" key="4">
    <source>
        <dbReference type="Proteomes" id="UP001259347"/>
    </source>
</evidence>
<feature type="region of interest" description="Disordered" evidence="1">
    <location>
        <begin position="30"/>
        <end position="59"/>
    </location>
</feature>